<gene>
    <name evidence="2" type="ORF">EPUS_04259</name>
</gene>
<dbReference type="OMA" id="PYLDEMS"/>
<reference evidence="3" key="1">
    <citation type="journal article" date="2014" name="BMC Genomics">
        <title>Genome characteristics reveal the impact of lichenization on lichen-forming fungus Endocarpon pusillum Hedwig (Verrucariales, Ascomycota).</title>
        <authorList>
            <person name="Wang Y.-Y."/>
            <person name="Liu B."/>
            <person name="Zhang X.-Y."/>
            <person name="Zhou Q.-M."/>
            <person name="Zhang T."/>
            <person name="Li H."/>
            <person name="Yu Y.-F."/>
            <person name="Zhang X.-L."/>
            <person name="Hao X.-Y."/>
            <person name="Wang M."/>
            <person name="Wang L."/>
            <person name="Wei J.-C."/>
        </authorList>
    </citation>
    <scope>NUCLEOTIDE SEQUENCE [LARGE SCALE GENOMIC DNA]</scope>
    <source>
        <strain evidence="3">Z07020 / HMAS-L-300199</strain>
    </source>
</reference>
<dbReference type="Proteomes" id="UP000019373">
    <property type="component" value="Unassembled WGS sequence"/>
</dbReference>
<organism evidence="2 3">
    <name type="scientific">Endocarpon pusillum (strain Z07020 / HMAS-L-300199)</name>
    <name type="common">Lichen-forming fungus</name>
    <dbReference type="NCBI Taxonomy" id="1263415"/>
    <lineage>
        <taxon>Eukaryota</taxon>
        <taxon>Fungi</taxon>
        <taxon>Dikarya</taxon>
        <taxon>Ascomycota</taxon>
        <taxon>Pezizomycotina</taxon>
        <taxon>Eurotiomycetes</taxon>
        <taxon>Chaetothyriomycetidae</taxon>
        <taxon>Verrucariales</taxon>
        <taxon>Verrucariaceae</taxon>
        <taxon>Endocarpon</taxon>
    </lineage>
</organism>
<sequence>MEFPLGLTEEDTPHSDPICRNTKRVMSKLLGEREAEWAAVTKSAPLNLLDLPVDVLKVIIREVSYCILSLGVAKVFQKVTHTNDLTSLALSHSALHALAIPQIYSRFDIVWPDGHTTTDNRTGVDALTYGLATLVMARDVFGEAPNQKYSHHHIHRCSQCGRLDQCPHPARPASRWQKTRRGNDFAQYTRKFSLGNGPADWVQEYLITKEGGKMLGTLVALAVGRMRNLETFIWDMPTGVLRDVWLALGSLADRDDGHESRLERVWVRWHDNSEASSPPGNPTLIPHNSQSGNPLAPTSLPASLFQIPPYPRVEFPTFSILSPLKSLSVLDIDELPYVQEMSILIERSFLRLRELRVGLAQHAQYDTWASLPEDKIHVGPPTTDNASSSPGGLLGILLGGLNETFSGNSIVDSIETTNEDARTTNETRPLQTTSSQSTGIPSKGLDFASKVQETHDPSIFQNISTIKETLENSSTPVVNFDIKMQELTDSLASQSILDSSKRDCNAESSRKASLSPLKLKLDVLELERVSISIPVLSRSIEWTGLTSLTILGCRQHEKLWGALRKKFSPQTEFGMPTASTKTSLKSPRTPSTPKFAFPPQDYPLKLKRLHTDCVSYSLINFIRDTLAPDSLEWLFLQENKMYPSNVTIDQIYRGPLRRHRASLRKLLIGSGDRTDDDGAVAAGGGGPSSRNRRWTLNREVLTFILSGRMSCLRELAVAIDYKDWHFFLQRLPCIPHLRSLHIPHVSEHVHGRNLDSRELALQIVDVVALRPELELCYLGIQTKCFEILEYAAGHKPSVSDLASASHGSGINGGGSDDDSDDADGAHQHHHTSSDHGGIGEDGGSEIGSAREEGDSDVDDDERSENGRYTRSKMAKVFKLREILFYDDKVSIFRARHGRL</sequence>
<feature type="compositionally biased region" description="Acidic residues" evidence="1">
    <location>
        <begin position="853"/>
        <end position="862"/>
    </location>
</feature>
<dbReference type="GeneID" id="19239290"/>
<name>U1HU56_ENDPU</name>
<dbReference type="AlphaFoldDB" id="U1HU56"/>
<feature type="region of interest" description="Disordered" evidence="1">
    <location>
        <begin position="801"/>
        <end position="870"/>
    </location>
</feature>
<dbReference type="OrthoDB" id="3199516at2759"/>
<feature type="region of interest" description="Disordered" evidence="1">
    <location>
        <begin position="273"/>
        <end position="292"/>
    </location>
</feature>
<keyword evidence="3" id="KW-1185">Reference proteome</keyword>
<evidence type="ECO:0008006" key="4">
    <source>
        <dbReference type="Google" id="ProtNLM"/>
    </source>
</evidence>
<accession>U1HU56</accession>
<dbReference type="RefSeq" id="XP_007801546.1">
    <property type="nucleotide sequence ID" value="XM_007803355.1"/>
</dbReference>
<evidence type="ECO:0000313" key="3">
    <source>
        <dbReference type="Proteomes" id="UP000019373"/>
    </source>
</evidence>
<dbReference type="EMBL" id="KE721034">
    <property type="protein sequence ID" value="ERF72824.1"/>
    <property type="molecule type" value="Genomic_DNA"/>
</dbReference>
<evidence type="ECO:0000256" key="1">
    <source>
        <dbReference type="SAM" id="MobiDB-lite"/>
    </source>
</evidence>
<feature type="region of interest" description="Disordered" evidence="1">
    <location>
        <begin position="574"/>
        <end position="596"/>
    </location>
</feature>
<proteinExistence type="predicted"/>
<feature type="compositionally biased region" description="Polar residues" evidence="1">
    <location>
        <begin position="577"/>
        <end position="592"/>
    </location>
</feature>
<feature type="region of interest" description="Disordered" evidence="1">
    <location>
        <begin position="419"/>
        <end position="442"/>
    </location>
</feature>
<dbReference type="HOGENOM" id="CLU_007899_0_0_1"/>
<protein>
    <recommendedName>
        <fullName evidence="4">F-box domain-containing protein</fullName>
    </recommendedName>
</protein>
<evidence type="ECO:0000313" key="2">
    <source>
        <dbReference type="EMBL" id="ERF72824.1"/>
    </source>
</evidence>
<dbReference type="eggNOG" id="ENOG502R3N6">
    <property type="taxonomic scope" value="Eukaryota"/>
</dbReference>
<feature type="compositionally biased region" description="Polar residues" evidence="1">
    <location>
        <begin position="426"/>
        <end position="440"/>
    </location>
</feature>